<comment type="caution">
    <text evidence="2">The sequence shown here is derived from an EMBL/GenBank/DDBJ whole genome shotgun (WGS) entry which is preliminary data.</text>
</comment>
<evidence type="ECO:0000313" key="3">
    <source>
        <dbReference type="Proteomes" id="UP001419268"/>
    </source>
</evidence>
<accession>A0AAP0F2P8</accession>
<feature type="region of interest" description="Disordered" evidence="1">
    <location>
        <begin position="1"/>
        <end position="34"/>
    </location>
</feature>
<organism evidence="2 3">
    <name type="scientific">Stephania cephalantha</name>
    <dbReference type="NCBI Taxonomy" id="152367"/>
    <lineage>
        <taxon>Eukaryota</taxon>
        <taxon>Viridiplantae</taxon>
        <taxon>Streptophyta</taxon>
        <taxon>Embryophyta</taxon>
        <taxon>Tracheophyta</taxon>
        <taxon>Spermatophyta</taxon>
        <taxon>Magnoliopsida</taxon>
        <taxon>Ranunculales</taxon>
        <taxon>Menispermaceae</taxon>
        <taxon>Menispermoideae</taxon>
        <taxon>Cissampelideae</taxon>
        <taxon>Stephania</taxon>
    </lineage>
</organism>
<name>A0AAP0F2P8_9MAGN</name>
<dbReference type="AlphaFoldDB" id="A0AAP0F2P8"/>
<keyword evidence="3" id="KW-1185">Reference proteome</keyword>
<proteinExistence type="predicted"/>
<gene>
    <name evidence="2" type="ORF">Scep_023938</name>
</gene>
<evidence type="ECO:0000313" key="2">
    <source>
        <dbReference type="EMBL" id="KAK9100508.1"/>
    </source>
</evidence>
<protein>
    <submittedName>
        <fullName evidence="2">Uncharacterized protein</fullName>
    </submittedName>
</protein>
<dbReference type="Proteomes" id="UP001419268">
    <property type="component" value="Unassembled WGS sequence"/>
</dbReference>
<evidence type="ECO:0000256" key="1">
    <source>
        <dbReference type="SAM" id="MobiDB-lite"/>
    </source>
</evidence>
<dbReference type="EMBL" id="JBBNAG010000010">
    <property type="protein sequence ID" value="KAK9100508.1"/>
    <property type="molecule type" value="Genomic_DNA"/>
</dbReference>
<feature type="compositionally biased region" description="Basic and acidic residues" evidence="1">
    <location>
        <begin position="1"/>
        <end position="23"/>
    </location>
</feature>
<reference evidence="2 3" key="1">
    <citation type="submission" date="2024-01" db="EMBL/GenBank/DDBJ databases">
        <title>Genome assemblies of Stephania.</title>
        <authorList>
            <person name="Yang L."/>
        </authorList>
    </citation>
    <scope>NUCLEOTIDE SEQUENCE [LARGE SCALE GENOMIC DNA]</scope>
    <source>
        <strain evidence="2">JXDWG</strain>
        <tissue evidence="2">Leaf</tissue>
    </source>
</reference>
<sequence>MLQNDKVRRRDRSEIARVRETRSEASAPVRSVKARRTPKRNCYGLSGSIGKRVMVTVYLRYERVRTGGRGLVLNPRSFMVVRRYYPGPWMVHSRPSILSGSMDVS</sequence>